<dbReference type="GO" id="GO:0042147">
    <property type="term" value="P:retrograde transport, endosome to Golgi"/>
    <property type="evidence" value="ECO:0007669"/>
    <property type="project" value="TreeGrafter"/>
</dbReference>
<keyword evidence="4" id="KW-0653">Protein transport</keyword>
<dbReference type="PANTHER" id="PTHR14190">
    <property type="entry name" value="SUPPRESSOR OF ACTIN MUTATIONS 2/VACUOLAR PROTEIN SORTING 52"/>
    <property type="match status" value="1"/>
</dbReference>
<keyword evidence="3" id="KW-0813">Transport</keyword>
<name>A0A9P4QDK9_9PEZI</name>
<evidence type="ECO:0000256" key="5">
    <source>
        <dbReference type="ARBA" id="ARBA00023034"/>
    </source>
</evidence>
<feature type="coiled-coil region" evidence="6">
    <location>
        <begin position="186"/>
        <end position="213"/>
    </location>
</feature>
<dbReference type="AlphaFoldDB" id="A0A9P4QDK9"/>
<evidence type="ECO:0000259" key="9">
    <source>
        <dbReference type="Pfam" id="PF20655"/>
    </source>
</evidence>
<comment type="similarity">
    <text evidence="2">Belongs to the VPS52 family.</text>
</comment>
<evidence type="ECO:0000256" key="1">
    <source>
        <dbReference type="ARBA" id="ARBA00004601"/>
    </source>
</evidence>
<comment type="subcellular location">
    <subcellularLocation>
        <location evidence="1">Golgi apparatus</location>
        <location evidence="1">trans-Golgi network</location>
    </subcellularLocation>
</comment>
<keyword evidence="11" id="KW-1185">Reference proteome</keyword>
<gene>
    <name evidence="10" type="ORF">K431DRAFT_283460</name>
</gene>
<evidence type="ECO:0000256" key="6">
    <source>
        <dbReference type="SAM" id="Coils"/>
    </source>
</evidence>
<feature type="domain" description="Vps52 coiled-coil" evidence="8">
    <location>
        <begin position="157"/>
        <end position="331"/>
    </location>
</feature>
<dbReference type="GO" id="GO:0032456">
    <property type="term" value="P:endocytic recycling"/>
    <property type="evidence" value="ECO:0007669"/>
    <property type="project" value="TreeGrafter"/>
</dbReference>
<dbReference type="Proteomes" id="UP000799441">
    <property type="component" value="Unassembled WGS sequence"/>
</dbReference>
<dbReference type="GO" id="GO:0006896">
    <property type="term" value="P:Golgi to vacuole transport"/>
    <property type="evidence" value="ECO:0007669"/>
    <property type="project" value="TreeGrafter"/>
</dbReference>
<keyword evidence="5" id="KW-0333">Golgi apparatus</keyword>
<dbReference type="Pfam" id="PF20655">
    <property type="entry name" value="Vps52_C"/>
    <property type="match status" value="1"/>
</dbReference>
<dbReference type="GO" id="GO:0000938">
    <property type="term" value="C:GARP complex"/>
    <property type="evidence" value="ECO:0007669"/>
    <property type="project" value="TreeGrafter"/>
</dbReference>
<dbReference type="EMBL" id="MU003779">
    <property type="protein sequence ID" value="KAF2722951.1"/>
    <property type="molecule type" value="Genomic_DNA"/>
</dbReference>
<protein>
    <submittedName>
        <fullName evidence="10">GARP complex subunit</fullName>
    </submittedName>
</protein>
<evidence type="ECO:0000256" key="3">
    <source>
        <dbReference type="ARBA" id="ARBA00022448"/>
    </source>
</evidence>
<dbReference type="InterPro" id="IPR007258">
    <property type="entry name" value="Vps52"/>
</dbReference>
<keyword evidence="6" id="KW-0175">Coiled coil</keyword>
<sequence length="671" mass="73829">MWLERFSGTTPSRNPDRTDSPAPRRSIQLGPSTLSRRPGLNPRTSSLSVASLSGSTDSLPATARIPNGSNLKAELANPPAAGVSDPLDVLSNVLGSVLTDGPDAQYGQPTGAMQVRPTTLLDDIDFGDLSLEEYANAAPTQGTREPATATPANTASDYEKEKDKFEDLHKSIIACDGILKSVETYLVSFQADLAAVSTEIESLQNRSSSLNTKLENRKAVEKLLGPEVEAVAIPPAIVRKITEGAVDEIWVRSLEELEKRSRNIDAKIKEGRGIKAAADSKPLIEDISNKAVERARDYIVSQIKALRSPSINAQVIQQNNFLRHKSIFAFLAKRQPQLAQEIIQAYVNTMRWYYLHNFARYKTALDKLNLHIIDQSDLIAADPQVKRAGRPASMYDAFSLGRRGVALQTTNETAISSYLAEEDKGTHYLETPFRSFNLTLIDNASAEFSFLTEFLGNSGQSLHAINRYFQAIFQPTFAQGHELTKRLIESSHDAIGVLIGVRLNQHFAFELQRRKCPAAEGYINGTSMLLWPRFQQIIDSHVDSIRRATASLSGKPAGSALSLTTSPLAAQQTTAPHPLTQRVANFLQGILSISSEAGDDEPVSNSLTRLRTEFEGFLVKMSKSIADARKREKFLFNNYSLVQTILSDTQGKLADEQKERFDELKDALNVG</sequence>
<dbReference type="InterPro" id="IPR048361">
    <property type="entry name" value="Vps52_C"/>
</dbReference>
<dbReference type="OrthoDB" id="19482at2759"/>
<evidence type="ECO:0000256" key="2">
    <source>
        <dbReference type="ARBA" id="ARBA00008180"/>
    </source>
</evidence>
<feature type="domain" description="Vps52 C-terminal" evidence="9">
    <location>
        <begin position="348"/>
        <end position="667"/>
    </location>
</feature>
<feature type="region of interest" description="Disordered" evidence="7">
    <location>
        <begin position="136"/>
        <end position="158"/>
    </location>
</feature>
<dbReference type="GO" id="GO:0015031">
    <property type="term" value="P:protein transport"/>
    <property type="evidence" value="ECO:0007669"/>
    <property type="project" value="UniProtKB-KW"/>
</dbReference>
<feature type="region of interest" description="Disordered" evidence="7">
    <location>
        <begin position="1"/>
        <end position="65"/>
    </location>
</feature>
<organism evidence="10 11">
    <name type="scientific">Polychaeton citri CBS 116435</name>
    <dbReference type="NCBI Taxonomy" id="1314669"/>
    <lineage>
        <taxon>Eukaryota</taxon>
        <taxon>Fungi</taxon>
        <taxon>Dikarya</taxon>
        <taxon>Ascomycota</taxon>
        <taxon>Pezizomycotina</taxon>
        <taxon>Dothideomycetes</taxon>
        <taxon>Dothideomycetidae</taxon>
        <taxon>Capnodiales</taxon>
        <taxon>Capnodiaceae</taxon>
        <taxon>Polychaeton</taxon>
    </lineage>
</organism>
<evidence type="ECO:0000256" key="4">
    <source>
        <dbReference type="ARBA" id="ARBA00022927"/>
    </source>
</evidence>
<evidence type="ECO:0000256" key="7">
    <source>
        <dbReference type="SAM" id="MobiDB-lite"/>
    </source>
</evidence>
<evidence type="ECO:0000313" key="11">
    <source>
        <dbReference type="Proteomes" id="UP000799441"/>
    </source>
</evidence>
<dbReference type="PANTHER" id="PTHR14190:SF7">
    <property type="entry name" value="VACUOLAR PROTEIN SORTING-ASSOCIATED PROTEIN 52 HOMOLOG"/>
    <property type="match status" value="1"/>
</dbReference>
<dbReference type="GO" id="GO:0019905">
    <property type="term" value="F:syntaxin binding"/>
    <property type="evidence" value="ECO:0007669"/>
    <property type="project" value="TreeGrafter"/>
</dbReference>
<accession>A0A9P4QDK9</accession>
<proteinExistence type="inferred from homology"/>
<dbReference type="GO" id="GO:0005829">
    <property type="term" value="C:cytosol"/>
    <property type="evidence" value="ECO:0007669"/>
    <property type="project" value="GOC"/>
</dbReference>
<dbReference type="Pfam" id="PF04129">
    <property type="entry name" value="Vps52_CC"/>
    <property type="match status" value="1"/>
</dbReference>
<dbReference type="InterPro" id="IPR048319">
    <property type="entry name" value="Vps52_CC"/>
</dbReference>
<reference evidence="10" key="1">
    <citation type="journal article" date="2020" name="Stud. Mycol.">
        <title>101 Dothideomycetes genomes: a test case for predicting lifestyles and emergence of pathogens.</title>
        <authorList>
            <person name="Haridas S."/>
            <person name="Albert R."/>
            <person name="Binder M."/>
            <person name="Bloem J."/>
            <person name="Labutti K."/>
            <person name="Salamov A."/>
            <person name="Andreopoulos B."/>
            <person name="Baker S."/>
            <person name="Barry K."/>
            <person name="Bills G."/>
            <person name="Bluhm B."/>
            <person name="Cannon C."/>
            <person name="Castanera R."/>
            <person name="Culley D."/>
            <person name="Daum C."/>
            <person name="Ezra D."/>
            <person name="Gonzalez J."/>
            <person name="Henrissat B."/>
            <person name="Kuo A."/>
            <person name="Liang C."/>
            <person name="Lipzen A."/>
            <person name="Lutzoni F."/>
            <person name="Magnuson J."/>
            <person name="Mondo S."/>
            <person name="Nolan M."/>
            <person name="Ohm R."/>
            <person name="Pangilinan J."/>
            <person name="Park H.-J."/>
            <person name="Ramirez L."/>
            <person name="Alfaro M."/>
            <person name="Sun H."/>
            <person name="Tritt A."/>
            <person name="Yoshinaga Y."/>
            <person name="Zwiers L.-H."/>
            <person name="Turgeon B."/>
            <person name="Goodwin S."/>
            <person name="Spatafora J."/>
            <person name="Crous P."/>
            <person name="Grigoriev I."/>
        </authorList>
    </citation>
    <scope>NUCLEOTIDE SEQUENCE</scope>
    <source>
        <strain evidence="10">CBS 116435</strain>
    </source>
</reference>
<evidence type="ECO:0000259" key="8">
    <source>
        <dbReference type="Pfam" id="PF04129"/>
    </source>
</evidence>
<comment type="caution">
    <text evidence="10">The sequence shown here is derived from an EMBL/GenBank/DDBJ whole genome shotgun (WGS) entry which is preliminary data.</text>
</comment>
<feature type="compositionally biased region" description="Low complexity" evidence="7">
    <location>
        <begin position="45"/>
        <end position="59"/>
    </location>
</feature>
<evidence type="ECO:0000313" key="10">
    <source>
        <dbReference type="EMBL" id="KAF2722951.1"/>
    </source>
</evidence>